<dbReference type="AlphaFoldDB" id="A0AAV3XXL3"/>
<accession>A0AAV3XXL3</accession>
<dbReference type="Proteomes" id="UP000735302">
    <property type="component" value="Unassembled WGS sequence"/>
</dbReference>
<keyword evidence="2" id="KW-1185">Reference proteome</keyword>
<dbReference type="EMBL" id="BLXT01000154">
    <property type="protein sequence ID" value="GFN74737.1"/>
    <property type="molecule type" value="Genomic_DNA"/>
</dbReference>
<proteinExistence type="predicted"/>
<sequence length="72" mass="7860">MGHKFESHHTKSYVWIQAAPKLAPSEILDPSVAKTSLSRVRAPLTRPSPDGGSENLTSPCFELATTFCCKDD</sequence>
<name>A0AAV3XXL3_9GAST</name>
<gene>
    <name evidence="1" type="ORF">PoB_000124300</name>
</gene>
<evidence type="ECO:0000313" key="1">
    <source>
        <dbReference type="EMBL" id="GFN74737.1"/>
    </source>
</evidence>
<protein>
    <submittedName>
        <fullName evidence="1">Uncharacterized protein</fullName>
    </submittedName>
</protein>
<organism evidence="1 2">
    <name type="scientific">Plakobranchus ocellatus</name>
    <dbReference type="NCBI Taxonomy" id="259542"/>
    <lineage>
        <taxon>Eukaryota</taxon>
        <taxon>Metazoa</taxon>
        <taxon>Spiralia</taxon>
        <taxon>Lophotrochozoa</taxon>
        <taxon>Mollusca</taxon>
        <taxon>Gastropoda</taxon>
        <taxon>Heterobranchia</taxon>
        <taxon>Euthyneura</taxon>
        <taxon>Panpulmonata</taxon>
        <taxon>Sacoglossa</taxon>
        <taxon>Placobranchoidea</taxon>
        <taxon>Plakobranchidae</taxon>
        <taxon>Plakobranchus</taxon>
    </lineage>
</organism>
<evidence type="ECO:0000313" key="2">
    <source>
        <dbReference type="Proteomes" id="UP000735302"/>
    </source>
</evidence>
<comment type="caution">
    <text evidence="1">The sequence shown here is derived from an EMBL/GenBank/DDBJ whole genome shotgun (WGS) entry which is preliminary data.</text>
</comment>
<reference evidence="1 2" key="1">
    <citation type="journal article" date="2021" name="Elife">
        <title>Chloroplast acquisition without the gene transfer in kleptoplastic sea slugs, Plakobranchus ocellatus.</title>
        <authorList>
            <person name="Maeda T."/>
            <person name="Takahashi S."/>
            <person name="Yoshida T."/>
            <person name="Shimamura S."/>
            <person name="Takaki Y."/>
            <person name="Nagai Y."/>
            <person name="Toyoda A."/>
            <person name="Suzuki Y."/>
            <person name="Arimoto A."/>
            <person name="Ishii H."/>
            <person name="Satoh N."/>
            <person name="Nishiyama T."/>
            <person name="Hasebe M."/>
            <person name="Maruyama T."/>
            <person name="Minagawa J."/>
            <person name="Obokata J."/>
            <person name="Shigenobu S."/>
        </authorList>
    </citation>
    <scope>NUCLEOTIDE SEQUENCE [LARGE SCALE GENOMIC DNA]</scope>
</reference>